<sequence length="169" mass="17007">MSLVPGSATSEAHLGEESAVSAPVLGVSAMLADVRKSLATLAVPSAVAVVHSAPQSQAVVPDIPPPVLHEQASSTPQVTKHDPTTQALLAVSQLLANINTSATPPPPTTPWASNDALQNSVAELQPQVEAMAAACCVTPLQAVAVGPVVSPAPGALPPTTTLEKVMLLQ</sequence>
<keyword evidence="2" id="KW-1185">Reference proteome</keyword>
<gene>
    <name evidence="1" type="ORF">NDU88_000035</name>
</gene>
<proteinExistence type="predicted"/>
<dbReference type="AlphaFoldDB" id="A0AAV7L8I3"/>
<organism evidence="1 2">
    <name type="scientific">Pleurodeles waltl</name>
    <name type="common">Iberian ribbed newt</name>
    <dbReference type="NCBI Taxonomy" id="8319"/>
    <lineage>
        <taxon>Eukaryota</taxon>
        <taxon>Metazoa</taxon>
        <taxon>Chordata</taxon>
        <taxon>Craniata</taxon>
        <taxon>Vertebrata</taxon>
        <taxon>Euteleostomi</taxon>
        <taxon>Amphibia</taxon>
        <taxon>Batrachia</taxon>
        <taxon>Caudata</taxon>
        <taxon>Salamandroidea</taxon>
        <taxon>Salamandridae</taxon>
        <taxon>Pleurodelinae</taxon>
        <taxon>Pleurodeles</taxon>
    </lineage>
</organism>
<evidence type="ECO:0000313" key="1">
    <source>
        <dbReference type="EMBL" id="KAJ1086834.1"/>
    </source>
</evidence>
<dbReference type="Proteomes" id="UP001066276">
    <property type="component" value="Chromosome 11"/>
</dbReference>
<name>A0AAV7L8I3_PLEWA</name>
<comment type="caution">
    <text evidence="1">The sequence shown here is derived from an EMBL/GenBank/DDBJ whole genome shotgun (WGS) entry which is preliminary data.</text>
</comment>
<protein>
    <submittedName>
        <fullName evidence="1">Uncharacterized protein</fullName>
    </submittedName>
</protein>
<accession>A0AAV7L8I3</accession>
<dbReference type="EMBL" id="JANPWB010000015">
    <property type="protein sequence ID" value="KAJ1086834.1"/>
    <property type="molecule type" value="Genomic_DNA"/>
</dbReference>
<evidence type="ECO:0000313" key="2">
    <source>
        <dbReference type="Proteomes" id="UP001066276"/>
    </source>
</evidence>
<reference evidence="1" key="1">
    <citation type="journal article" date="2022" name="bioRxiv">
        <title>Sequencing and chromosome-scale assembly of the giantPleurodeles waltlgenome.</title>
        <authorList>
            <person name="Brown T."/>
            <person name="Elewa A."/>
            <person name="Iarovenko S."/>
            <person name="Subramanian E."/>
            <person name="Araus A.J."/>
            <person name="Petzold A."/>
            <person name="Susuki M."/>
            <person name="Suzuki K.-i.T."/>
            <person name="Hayashi T."/>
            <person name="Toyoda A."/>
            <person name="Oliveira C."/>
            <person name="Osipova E."/>
            <person name="Leigh N.D."/>
            <person name="Simon A."/>
            <person name="Yun M.H."/>
        </authorList>
    </citation>
    <scope>NUCLEOTIDE SEQUENCE</scope>
    <source>
        <strain evidence="1">20211129_DDA</strain>
        <tissue evidence="1">Liver</tissue>
    </source>
</reference>